<protein>
    <submittedName>
        <fullName evidence="1">Uncharacterized protein</fullName>
    </submittedName>
</protein>
<dbReference type="EMBL" id="CAJJDN010000292">
    <property type="protein sequence ID" value="CAD8130472.1"/>
    <property type="molecule type" value="Genomic_DNA"/>
</dbReference>
<sequence length="549" mass="65469">MEYNQENQNSIHLNNLYKFHQHHYKTEKEMKIIDNIMQHKKCIKWNHQHCNLFKIKLFCSIILIIICLTCIRCIHAQQAEHAVIQYQQDPSEPSLHFRHFQGHIQQTSLTYQQNLHMYNEKKVSLSHAILPLTYCDMFWIHFHKNLIDKDQKQQIPQKFGHFEQILPFLQNRLQYVSYLKKQFHQLQQIHNYFHLNYTLQSIQRMHLKQLKTLSIAINIQCINYQQPAIQLVQIRKSILKYRETSCVIRTCQNYFHKLQVLLFLPNKKHYSRKKINQLQLYHIYRSGHIDNDNLLQKANNTLSCTCTIFQGFRSQFSVQLAPYKQSTHYEDIFYNQRHLNIFCYLHIFLLKNNLKYNLYCIHLMIYKFSICKTSFELNQKITNGIISGQLTRYTIADPPFRHLKSLIKSNQTSCTSTRFRISGRALQLEPFIINPTIHPVEVLASGYLVQDNIHQLELEASRFFHQLLFKQQPIQHDPQYEAYQLEQETLLAFQAYQTCQANLKNDLPSVIQDLNGKKDYFQSLPQMENLVTQDYHCVGLVDLQASQSN</sequence>
<name>A0A8S1RTA6_9CILI</name>
<dbReference type="Proteomes" id="UP000692954">
    <property type="component" value="Unassembled WGS sequence"/>
</dbReference>
<gene>
    <name evidence="1" type="ORF">PSON_ATCC_30995.1.T2920018</name>
</gene>
<proteinExistence type="predicted"/>
<dbReference type="AlphaFoldDB" id="A0A8S1RTA6"/>
<comment type="caution">
    <text evidence="1">The sequence shown here is derived from an EMBL/GenBank/DDBJ whole genome shotgun (WGS) entry which is preliminary data.</text>
</comment>
<reference evidence="1" key="1">
    <citation type="submission" date="2021-01" db="EMBL/GenBank/DDBJ databases">
        <authorList>
            <consortium name="Genoscope - CEA"/>
            <person name="William W."/>
        </authorList>
    </citation>
    <scope>NUCLEOTIDE SEQUENCE</scope>
</reference>
<evidence type="ECO:0000313" key="1">
    <source>
        <dbReference type="EMBL" id="CAD8130472.1"/>
    </source>
</evidence>
<evidence type="ECO:0000313" key="2">
    <source>
        <dbReference type="Proteomes" id="UP000692954"/>
    </source>
</evidence>
<accession>A0A8S1RTA6</accession>
<keyword evidence="2" id="KW-1185">Reference proteome</keyword>
<organism evidence="1 2">
    <name type="scientific">Paramecium sonneborni</name>
    <dbReference type="NCBI Taxonomy" id="65129"/>
    <lineage>
        <taxon>Eukaryota</taxon>
        <taxon>Sar</taxon>
        <taxon>Alveolata</taxon>
        <taxon>Ciliophora</taxon>
        <taxon>Intramacronucleata</taxon>
        <taxon>Oligohymenophorea</taxon>
        <taxon>Peniculida</taxon>
        <taxon>Parameciidae</taxon>
        <taxon>Paramecium</taxon>
    </lineage>
</organism>